<sequence length="164" mass="18760">MRQFWVHHGGIALALVFMLGCVSHQPGGLWEIDMGVRQLVETGTVLPDHRYYYLGSITAPDTIIAISDQYTLRSRVWAEIELSESRLNGWLQWWRTEHYGPGCEFRGGLILTPDGRQAGIWYSRNIVNIVRMPEPGVLEIYQPRTITGSTCEQEHDNGLWGGWF</sequence>
<dbReference type="RefSeq" id="WP_199263046.1">
    <property type="nucleotide sequence ID" value="NZ_CP054140.1"/>
</dbReference>
<gene>
    <name evidence="1" type="ORF">HP555_13240</name>
</gene>
<dbReference type="EMBL" id="CP054140">
    <property type="protein sequence ID" value="QQG66762.1"/>
    <property type="molecule type" value="Genomic_DNA"/>
</dbReference>
<protein>
    <submittedName>
        <fullName evidence="1">Uncharacterized protein</fullName>
    </submittedName>
</protein>
<dbReference type="AlphaFoldDB" id="A0A7T5VF50"/>
<accession>A0A7T5VF50</accession>
<dbReference type="PROSITE" id="PS51257">
    <property type="entry name" value="PROKAR_LIPOPROTEIN"/>
    <property type="match status" value="1"/>
</dbReference>
<reference evidence="1 2" key="1">
    <citation type="submission" date="2020-05" db="EMBL/GenBank/DDBJ databases">
        <title>Complete genome of Desulfobulbus oligotrophicus.</title>
        <authorList>
            <person name="Podar M."/>
        </authorList>
    </citation>
    <scope>NUCLEOTIDE SEQUENCE [LARGE SCALE GENOMIC DNA]</scope>
    <source>
        <strain evidence="1 2">Prop6</strain>
    </source>
</reference>
<dbReference type="Proteomes" id="UP000596092">
    <property type="component" value="Chromosome"/>
</dbReference>
<dbReference type="KEGG" id="dog:HP555_13240"/>
<evidence type="ECO:0000313" key="1">
    <source>
        <dbReference type="EMBL" id="QQG66762.1"/>
    </source>
</evidence>
<evidence type="ECO:0000313" key="2">
    <source>
        <dbReference type="Proteomes" id="UP000596092"/>
    </source>
</evidence>
<organism evidence="1 2">
    <name type="scientific">Desulfobulbus oligotrophicus</name>
    <dbReference type="NCBI Taxonomy" id="1909699"/>
    <lineage>
        <taxon>Bacteria</taxon>
        <taxon>Pseudomonadati</taxon>
        <taxon>Thermodesulfobacteriota</taxon>
        <taxon>Desulfobulbia</taxon>
        <taxon>Desulfobulbales</taxon>
        <taxon>Desulfobulbaceae</taxon>
        <taxon>Desulfobulbus</taxon>
    </lineage>
</organism>
<proteinExistence type="predicted"/>
<keyword evidence="2" id="KW-1185">Reference proteome</keyword>
<name>A0A7T5VF50_9BACT</name>